<keyword evidence="9" id="KW-0067">ATP-binding</keyword>
<feature type="binding site" description="in other chain" evidence="9">
    <location>
        <begin position="128"/>
        <end position="130"/>
    </location>
    <ligand>
        <name>substrate</name>
        <note>ligand shared between dimeric partners</note>
    </ligand>
</feature>
<evidence type="ECO:0000256" key="3">
    <source>
        <dbReference type="ARBA" id="ARBA00022490"/>
    </source>
</evidence>
<dbReference type="GO" id="GO:0042802">
    <property type="term" value="F:identical protein binding"/>
    <property type="evidence" value="ECO:0007669"/>
    <property type="project" value="TreeGrafter"/>
</dbReference>
<dbReference type="GO" id="GO:0006002">
    <property type="term" value="P:fructose 6-phosphate metabolic process"/>
    <property type="evidence" value="ECO:0007669"/>
    <property type="project" value="InterPro"/>
</dbReference>
<keyword evidence="3 9" id="KW-0963">Cytoplasm</keyword>
<keyword evidence="7 9" id="KW-0460">Magnesium</keyword>
<comment type="caution">
    <text evidence="9">Lacks conserved residue(s) required for the propagation of feature annotation.</text>
</comment>
<comment type="subunit">
    <text evidence="9">Homodimer or homotetramer.</text>
</comment>
<feature type="binding site" description="in other chain" evidence="9">
    <location>
        <begin position="274"/>
        <end position="277"/>
    </location>
    <ligand>
        <name>substrate</name>
        <note>ligand shared between dimeric partners</note>
    </ligand>
</feature>
<dbReference type="Gene3D" id="3.40.50.450">
    <property type="match status" value="1"/>
</dbReference>
<dbReference type="NCBIfam" id="NF002872">
    <property type="entry name" value="PRK03202.1"/>
    <property type="match status" value="1"/>
</dbReference>
<dbReference type="UniPathway" id="UPA00109">
    <property type="reaction ID" value="UER00182"/>
</dbReference>
<dbReference type="PROSITE" id="PS00433">
    <property type="entry name" value="PHOSPHOFRUCTOKINASE"/>
    <property type="match status" value="1"/>
</dbReference>
<dbReference type="GO" id="GO:0030388">
    <property type="term" value="P:fructose 1,6-bisphosphate metabolic process"/>
    <property type="evidence" value="ECO:0007669"/>
    <property type="project" value="TreeGrafter"/>
</dbReference>
<dbReference type="InterPro" id="IPR015912">
    <property type="entry name" value="Phosphofructokinase_CS"/>
</dbReference>
<comment type="catalytic activity">
    <reaction evidence="9">
        <text>beta-D-fructose 6-phosphate + ATP = beta-D-fructose 1,6-bisphosphate + ADP + H(+)</text>
        <dbReference type="Rhea" id="RHEA:16109"/>
        <dbReference type="ChEBI" id="CHEBI:15378"/>
        <dbReference type="ChEBI" id="CHEBI:30616"/>
        <dbReference type="ChEBI" id="CHEBI:32966"/>
        <dbReference type="ChEBI" id="CHEBI:57634"/>
        <dbReference type="ChEBI" id="CHEBI:456216"/>
        <dbReference type="EC" id="2.7.1.11"/>
    </reaction>
</comment>
<dbReference type="PANTHER" id="PTHR13697:SF52">
    <property type="entry name" value="ATP-DEPENDENT 6-PHOSPHOFRUCTOKINASE 3"/>
    <property type="match status" value="1"/>
</dbReference>
<evidence type="ECO:0000256" key="8">
    <source>
        <dbReference type="ARBA" id="ARBA00023152"/>
    </source>
</evidence>
<reference evidence="11 12" key="1">
    <citation type="submission" date="2019-03" db="EMBL/GenBank/DDBJ databases">
        <title>Genomic Encyclopedia of Type Strains, Phase IV (KMG-IV): sequencing the most valuable type-strain genomes for metagenomic binning, comparative biology and taxonomic classification.</title>
        <authorList>
            <person name="Goeker M."/>
        </authorList>
    </citation>
    <scope>NUCLEOTIDE SEQUENCE [LARGE SCALE GENOMIC DNA]</scope>
    <source>
        <strain evidence="11 12">DSM 19605</strain>
    </source>
</reference>
<dbReference type="GO" id="GO:0003872">
    <property type="term" value="F:6-phosphofructokinase activity"/>
    <property type="evidence" value="ECO:0007669"/>
    <property type="project" value="UniProtKB-UniRule"/>
</dbReference>
<keyword evidence="4 9" id="KW-0808">Transferase</keyword>
<feature type="binding site" evidence="9">
    <location>
        <begin position="75"/>
        <end position="76"/>
    </location>
    <ligand>
        <name>ATP</name>
        <dbReference type="ChEBI" id="CHEBI:30616"/>
    </ligand>
</feature>
<sequence>MRIGVLTGGGDCPGLNAVIRAVTKSLLRQAGAQVLGIEDGFAGLMAPSPRVRELHWDAVSGILMQGGTILGTSNKANPLATPEATAQTLANAQRLGLDALVVIGGDGSMAIAHGLSRHGLPIVGVPKTIDNDIVGCERSFGFDTAVATVTEALERIQTTGQSHSRVMIVETMGRYAGWIALEAGIAGAADVILLPEIDYDIEAVARVCRERERRERYTVICVGEGAKPIGGALTVERRLADSPDPIRLGGVAHALREQLQPLLHSEVRATVLGHVQRGGSPTPFDRVLATQFGNQAAQLVMAGRHDRMVTLQQGQLGCIALADVAHQHRSVPLDHPLLQTARQIGVALGEP</sequence>
<comment type="function">
    <text evidence="9">Catalyzes the phosphorylation of D-fructose 6-phosphate to fructose 1,6-bisphosphate by ATP, the first committing step of glycolysis.</text>
</comment>
<dbReference type="GO" id="GO:0070095">
    <property type="term" value="F:fructose-6-phosphate binding"/>
    <property type="evidence" value="ECO:0007669"/>
    <property type="project" value="TreeGrafter"/>
</dbReference>
<evidence type="ECO:0000313" key="12">
    <source>
        <dbReference type="Proteomes" id="UP000295510"/>
    </source>
</evidence>
<feature type="binding site" evidence="9">
    <location>
        <position position="165"/>
    </location>
    <ligand>
        <name>substrate</name>
        <note>ligand shared between dimeric partners</note>
    </ligand>
</feature>
<dbReference type="GO" id="GO:0005945">
    <property type="term" value="C:6-phosphofructokinase complex"/>
    <property type="evidence" value="ECO:0007669"/>
    <property type="project" value="TreeGrafter"/>
</dbReference>
<keyword evidence="8 9" id="KW-0324">Glycolysis</keyword>
<comment type="pathway">
    <text evidence="2 9">Carbohydrate degradation; glycolysis; D-glyceraldehyde 3-phosphate and glycerone phosphate from D-glucose: step 3/4.</text>
</comment>
<dbReference type="InterPro" id="IPR012003">
    <property type="entry name" value="ATP_PFK_prok-type"/>
</dbReference>
<dbReference type="RefSeq" id="WP_133595946.1">
    <property type="nucleotide sequence ID" value="NZ_SNYL01000003.1"/>
</dbReference>
<dbReference type="Pfam" id="PF00365">
    <property type="entry name" value="PFK"/>
    <property type="match status" value="1"/>
</dbReference>
<name>A0A4R6UEK0_9BURK</name>
<protein>
    <recommendedName>
        <fullName evidence="9">ATP-dependent 6-phosphofructokinase</fullName>
        <shortName evidence="9">ATP-PFK</shortName>
        <shortName evidence="9">Phosphofructokinase</shortName>
        <ecNumber evidence="9">2.7.1.11</ecNumber>
    </recommendedName>
    <alternativeName>
        <fullName evidence="9">Phosphohexokinase</fullName>
    </alternativeName>
</protein>
<feature type="site" description="Important for substrate specificity; cannot use PPi as phosphoryl donor" evidence="9">
    <location>
        <position position="107"/>
    </location>
</feature>
<dbReference type="InterPro" id="IPR022953">
    <property type="entry name" value="ATP_PFK"/>
</dbReference>
<dbReference type="SUPFAM" id="SSF53784">
    <property type="entry name" value="Phosphofructokinase"/>
    <property type="match status" value="1"/>
</dbReference>
<dbReference type="InterPro" id="IPR000023">
    <property type="entry name" value="Phosphofructokinase_dom"/>
</dbReference>
<dbReference type="GO" id="GO:0005524">
    <property type="term" value="F:ATP binding"/>
    <property type="evidence" value="ECO:0007669"/>
    <property type="project" value="UniProtKB-KW"/>
</dbReference>
<comment type="caution">
    <text evidence="11">The sequence shown here is derived from an EMBL/GenBank/DDBJ whole genome shotgun (WGS) entry which is preliminary data.</text>
</comment>
<comment type="cofactor">
    <cofactor evidence="1 9">
        <name>Mg(2+)</name>
        <dbReference type="ChEBI" id="CHEBI:18420"/>
    </cofactor>
</comment>
<dbReference type="EMBL" id="SNYL01000003">
    <property type="protein sequence ID" value="TDQ44346.1"/>
    <property type="molecule type" value="Genomic_DNA"/>
</dbReference>
<dbReference type="EC" id="2.7.1.11" evidence="9"/>
<feature type="binding site" evidence="9">
    <location>
        <begin position="105"/>
        <end position="108"/>
    </location>
    <ligand>
        <name>ATP</name>
        <dbReference type="ChEBI" id="CHEBI:30616"/>
    </ligand>
</feature>
<dbReference type="GO" id="GO:0061621">
    <property type="term" value="P:canonical glycolysis"/>
    <property type="evidence" value="ECO:0007669"/>
    <property type="project" value="TreeGrafter"/>
</dbReference>
<dbReference type="PANTHER" id="PTHR13697">
    <property type="entry name" value="PHOSPHOFRUCTOKINASE"/>
    <property type="match status" value="1"/>
</dbReference>
<keyword evidence="9" id="KW-0547">Nucleotide-binding</keyword>
<dbReference type="GO" id="GO:0048029">
    <property type="term" value="F:monosaccharide binding"/>
    <property type="evidence" value="ECO:0007669"/>
    <property type="project" value="TreeGrafter"/>
</dbReference>
<dbReference type="PIRSF" id="PIRSF000532">
    <property type="entry name" value="ATP_PFK_prok"/>
    <property type="match status" value="1"/>
</dbReference>
<evidence type="ECO:0000259" key="10">
    <source>
        <dbReference type="Pfam" id="PF00365"/>
    </source>
</evidence>
<evidence type="ECO:0000256" key="4">
    <source>
        <dbReference type="ARBA" id="ARBA00022679"/>
    </source>
</evidence>
<keyword evidence="12" id="KW-1185">Reference proteome</keyword>
<dbReference type="InterPro" id="IPR035966">
    <property type="entry name" value="PKF_sf"/>
</dbReference>
<feature type="binding site" description="in other chain" evidence="9">
    <location>
        <begin position="172"/>
        <end position="174"/>
    </location>
    <ligand>
        <name>substrate</name>
        <note>ligand shared between dimeric partners</note>
    </ligand>
</feature>
<dbReference type="GO" id="GO:0046872">
    <property type="term" value="F:metal ion binding"/>
    <property type="evidence" value="ECO:0007669"/>
    <property type="project" value="UniProtKB-KW"/>
</dbReference>
<keyword evidence="6 9" id="KW-0418">Kinase</keyword>
<feature type="binding site" evidence="9">
    <location>
        <position position="10"/>
    </location>
    <ligand>
        <name>ATP</name>
        <dbReference type="ChEBI" id="CHEBI:30616"/>
    </ligand>
</feature>
<dbReference type="InterPro" id="IPR012829">
    <property type="entry name" value="Phosphofructokinase_III"/>
</dbReference>
<dbReference type="OrthoDB" id="9802503at2"/>
<proteinExistence type="inferred from homology"/>
<comment type="similarity">
    <text evidence="9">Belongs to the phosphofructokinase type A (PFKA) family. Mixed-substrate PFK group III subfamily.</text>
</comment>
<feature type="active site" description="Proton acceptor" evidence="9">
    <location>
        <position position="130"/>
    </location>
</feature>
<feature type="binding site" description="in other chain" evidence="9">
    <location>
        <position position="224"/>
    </location>
    <ligand>
        <name>substrate</name>
        <note>ligand shared between dimeric partners</note>
    </ligand>
</feature>
<dbReference type="HAMAP" id="MF_01976">
    <property type="entry name" value="Phosphofructokinase_III"/>
    <property type="match status" value="1"/>
</dbReference>
<keyword evidence="5 9" id="KW-0479">Metal-binding</keyword>
<accession>A0A4R6UEK0</accession>
<dbReference type="PRINTS" id="PR00476">
    <property type="entry name" value="PHFRCTKINASE"/>
</dbReference>
<organism evidence="11 12">
    <name type="scientific">Tepidicella xavieri</name>
    <dbReference type="NCBI Taxonomy" id="360241"/>
    <lineage>
        <taxon>Bacteria</taxon>
        <taxon>Pseudomonadati</taxon>
        <taxon>Pseudomonadota</taxon>
        <taxon>Betaproteobacteria</taxon>
        <taxon>Burkholderiales</taxon>
        <taxon>Tepidicella</taxon>
    </lineage>
</organism>
<dbReference type="Gene3D" id="3.40.50.460">
    <property type="entry name" value="Phosphofructokinase domain"/>
    <property type="match status" value="1"/>
</dbReference>
<gene>
    <name evidence="9" type="primary">pfkA</name>
    <name evidence="11" type="ORF">DFR43_10390</name>
</gene>
<evidence type="ECO:0000256" key="1">
    <source>
        <dbReference type="ARBA" id="ARBA00001946"/>
    </source>
</evidence>
<feature type="domain" description="Phosphofructokinase" evidence="10">
    <location>
        <begin position="2"/>
        <end position="299"/>
    </location>
</feature>
<dbReference type="Proteomes" id="UP000295510">
    <property type="component" value="Unassembled WGS sequence"/>
</dbReference>
<evidence type="ECO:0000256" key="7">
    <source>
        <dbReference type="ARBA" id="ARBA00022842"/>
    </source>
</evidence>
<evidence type="ECO:0000313" key="11">
    <source>
        <dbReference type="EMBL" id="TDQ44346.1"/>
    </source>
</evidence>
<dbReference type="GO" id="GO:0016208">
    <property type="term" value="F:AMP binding"/>
    <property type="evidence" value="ECO:0007669"/>
    <property type="project" value="TreeGrafter"/>
</dbReference>
<feature type="binding site" evidence="9">
    <location>
        <position position="268"/>
    </location>
    <ligand>
        <name>substrate</name>
        <note>ligand shared between dimeric partners</note>
    </ligand>
</feature>
<dbReference type="AlphaFoldDB" id="A0A4R6UEK0"/>
<evidence type="ECO:0000256" key="5">
    <source>
        <dbReference type="ARBA" id="ARBA00022723"/>
    </source>
</evidence>
<evidence type="ECO:0000256" key="9">
    <source>
        <dbReference type="HAMAP-Rule" id="MF_01976"/>
    </source>
</evidence>
<dbReference type="GO" id="GO:0047334">
    <property type="term" value="F:diphosphate-fructose-6-phosphate 1-phosphotransferase activity"/>
    <property type="evidence" value="ECO:0007669"/>
    <property type="project" value="InterPro"/>
</dbReference>
<feature type="binding site" evidence="9">
    <location>
        <position position="106"/>
    </location>
    <ligand>
        <name>Mg(2+)</name>
        <dbReference type="ChEBI" id="CHEBI:18420"/>
        <note>catalytic</note>
    </ligand>
</feature>
<comment type="subcellular location">
    <subcellularLocation>
        <location evidence="9">Cytoplasm</location>
    </subcellularLocation>
</comment>
<evidence type="ECO:0000256" key="2">
    <source>
        <dbReference type="ARBA" id="ARBA00004679"/>
    </source>
</evidence>
<evidence type="ECO:0000256" key="6">
    <source>
        <dbReference type="ARBA" id="ARBA00022777"/>
    </source>
</evidence>